<evidence type="ECO:0000313" key="2">
    <source>
        <dbReference type="EMBL" id="SOX90568.1"/>
    </source>
</evidence>
<accession>A0A2K4Z9K6</accession>
<evidence type="ECO:0000313" key="3">
    <source>
        <dbReference type="Proteomes" id="UP000001570"/>
    </source>
</evidence>
<reference evidence="2" key="3">
    <citation type="submission" date="2009-01" db="EMBL/GenBank/DDBJ databases">
        <authorList>
            <consortium name="Institut Pasteur and Genoscope"/>
            <person name="Genoscope - C.E.A."/>
        </authorList>
    </citation>
    <scope>NUCLEOTIDE SEQUENCE</scope>
    <source>
        <strain evidence="2">168</strain>
    </source>
</reference>
<dbReference type="EMBL" id="CP052842">
    <property type="protein sequence ID" value="QJP88893.1"/>
    <property type="molecule type" value="Genomic_DNA"/>
</dbReference>
<reference evidence="2" key="5">
    <citation type="submission" date="2013-01" db="EMBL/GenBank/DDBJ databases">
        <authorList>
            <consortium name="AMAbiotics and Genoscope"/>
            <person name="Genoscope - C.E.A."/>
        </authorList>
    </citation>
    <scope>NUCLEOTIDE SEQUENCE</scope>
    <source>
        <strain evidence="2">168</strain>
    </source>
</reference>
<dbReference type="GeneID" id="37862889"/>
<dbReference type="EnsemblBacteria" id="SOX90568">
    <property type="protein sequence ID" value="SOX90568"/>
    <property type="gene ID" value="BSU_21638"/>
</dbReference>
<gene>
    <name evidence="2" type="ORF">BSU_21638</name>
    <name evidence="1" type="ORF">HIR78_13045</name>
</gene>
<protein>
    <submittedName>
        <fullName evidence="2">Uncharacterized protein</fullName>
    </submittedName>
</protein>
<evidence type="ECO:0000313" key="1">
    <source>
        <dbReference type="EMBL" id="QJP88893.1"/>
    </source>
</evidence>
<dbReference type="Proteomes" id="UP000001570">
    <property type="component" value="Chromosome"/>
</dbReference>
<dbReference type="AlphaFoldDB" id="A0A2K4Z9K6"/>
<reference evidence="1" key="7">
    <citation type="submission" date="2020-04" db="EMBL/GenBank/DDBJ databases">
        <title>Phage recombination drives evolution of spore-forming Bacilli.</title>
        <authorList>
            <person name="Dragos A."/>
            <person name="Kovacs A.T."/>
        </authorList>
    </citation>
    <scope>NUCLEOTIDE SEQUENCE</scope>
    <source>
        <strain evidence="1">168</strain>
    </source>
</reference>
<keyword evidence="3" id="KW-1185">Reference proteome</keyword>
<reference evidence="2" key="2">
    <citation type="journal article" date="2009" name="Microbiology">
        <title>From a consortium sequence to a unified sequence: the Bacillus subtilis 168 reference genome a decade later.</title>
        <authorList>
            <person name="Barbe V."/>
            <person name="Cruveiller S."/>
            <person name="Kunst F."/>
            <person name="Lenoble P."/>
            <person name="Meurice G."/>
            <person name="Sekowska A."/>
            <person name="Vallenet D."/>
            <person name="Wang T."/>
            <person name="Moszer I."/>
            <person name="Medigue C."/>
            <person name="Danchin A."/>
        </authorList>
    </citation>
    <scope>NUCLEOTIDE SEQUENCE</scope>
    <source>
        <strain evidence="2">168</strain>
    </source>
</reference>
<reference evidence="2" key="4">
    <citation type="journal article" date="2013" name="Microbiology">
        <title>An updated metabolic view of the Bacillus subtilis 168 genome.</title>
        <authorList>
            <person name="Belda E."/>
            <person name="Sekowska A."/>
            <person name="Le Fevre F."/>
            <person name="Mornico D."/>
            <person name="Morgat A."/>
            <person name="Ouzounis C."/>
            <person name="Vallenet D."/>
            <person name="Medigue C."/>
            <person name="Danchin A."/>
        </authorList>
    </citation>
    <scope>NUCLEOTIDE SEQUENCE</scope>
    <source>
        <strain evidence="2">168</strain>
    </source>
</reference>
<name>A0A2K4Z9K6_BACSU</name>
<proteinExistence type="predicted"/>
<reference evidence="2" key="6">
    <citation type="journal article" date="2018" name="Microb. Biotechnol.">
        <title>Bacillus subtilis, the model Gram-positive bacterium: 20 years of annotation refinement.</title>
        <authorList>
            <person name="Borriss R."/>
            <person name="Danchin A."/>
            <person name="Harwood C.R."/>
            <person name="Medigue C."/>
            <person name="Rocha E.P.C."/>
            <person name="Sekowska A."/>
            <person name="Vallenet D."/>
        </authorList>
    </citation>
    <scope>NUCLEOTIDE SEQUENCE</scope>
    <source>
        <strain evidence="2">168</strain>
    </source>
</reference>
<reference evidence="2 3" key="1">
    <citation type="journal article" date="1997" name="Nature">
        <title>The complete genome sequence of the Gram-positive bacterium Bacillus subtilis.</title>
        <authorList>
            <person name="Kunst F."/>
            <person name="Ogasawara N."/>
            <person name="Moszer I."/>
            <person name="Albertini A.M."/>
            <person name="Alloni G."/>
            <person name="Azevedo V."/>
            <person name="Bertero M.G."/>
            <person name="Bessieres P."/>
            <person name="Bolotin A."/>
            <person name="Borchert S."/>
            <person name="Borriss R."/>
            <person name="Boursier L."/>
            <person name="Brans A."/>
            <person name="Braun M."/>
            <person name="Brignell S.C."/>
            <person name="Bron S."/>
            <person name="Brouillet S."/>
            <person name="Bruschi C.V."/>
            <person name="Caldwell B."/>
            <person name="Capuano V."/>
            <person name="Carter N.M."/>
            <person name="Choi S.K."/>
            <person name="Codani J.J."/>
            <person name="Connerton I.F."/>
            <person name="Cummings N.J."/>
            <person name="Daniel R.A."/>
            <person name="Denizot F."/>
            <person name="Devine K.M."/>
            <person name="Dusterhoft A."/>
            <person name="Ehrlich S.D."/>
            <person name="Emmerson P.T."/>
            <person name="Entian K.D."/>
            <person name="Errington J."/>
            <person name="Fabret C."/>
            <person name="Ferrari E."/>
            <person name="Foulger D."/>
            <person name="Fritz C."/>
            <person name="Fujita M."/>
            <person name="Fujita Y."/>
            <person name="Fuma S."/>
            <person name="Galizzi A."/>
            <person name="Galleron N."/>
            <person name="Ghim S.Y."/>
            <person name="Glaser P."/>
            <person name="Goffeau A."/>
            <person name="Golightly E.J."/>
            <person name="Grandi G."/>
            <person name="Guiseppi G."/>
            <person name="Guy B.J."/>
            <person name="Haga K."/>
            <person name="Haiech J."/>
            <person name="Harwood C.R."/>
            <person name="Henaut A."/>
            <person name="Hilbert H."/>
            <person name="Holsappel S."/>
            <person name="Hosono S."/>
            <person name="Hullo M.F."/>
            <person name="Itaya M."/>
            <person name="Jones L."/>
            <person name="Joris B."/>
            <person name="Karamata D."/>
            <person name="Kasahara Y."/>
            <person name="Klaerr-Blanchard M."/>
            <person name="Klein C."/>
            <person name="Kobayashi Y."/>
            <person name="Koetter P."/>
            <person name="Koningstein G."/>
            <person name="Krogh S."/>
            <person name="Kumano M."/>
            <person name="Kurita K."/>
            <person name="Lapidus A."/>
            <person name="Lardinois S."/>
            <person name="Lauber J."/>
            <person name="Lazarevic V."/>
            <person name="Lee S.M."/>
            <person name="Levine A."/>
            <person name="Liu H."/>
            <person name="Masuda S."/>
            <person name="Mauel C."/>
            <person name="Medigue C."/>
            <person name="Medina N."/>
            <person name="Mellado R.P."/>
            <person name="Mizuno M."/>
            <person name="Moestl D."/>
            <person name="Nakai S."/>
            <person name="Noback M."/>
            <person name="Noone D."/>
            <person name="O'Reilly M."/>
            <person name="Ogawa K."/>
            <person name="Ogiwara A."/>
            <person name="Oudega B."/>
            <person name="Park S.H."/>
            <person name="Parro V."/>
            <person name="Pohl T.M."/>
            <person name="Portetelle D."/>
            <person name="Porwollik S."/>
            <person name="Prescott A.M."/>
            <person name="Presecan E."/>
            <person name="Pujic P."/>
            <person name="Purnelle B."/>
            <person name="Rapoport G."/>
            <person name="Rey M."/>
            <person name="Reynolds S."/>
            <person name="Rieger M."/>
            <person name="Rivolta C."/>
            <person name="Rocha E."/>
            <person name="Roche B."/>
            <person name="Rose M."/>
            <person name="Sadaie Y."/>
            <person name="Sato T."/>
            <person name="Scanlan E."/>
            <person name="Schleich S."/>
            <person name="Schroeter R."/>
            <person name="Scoffone F."/>
            <person name="Sekiguchi J."/>
            <person name="Sekowska A."/>
            <person name="Seror S.J."/>
            <person name="Serror P."/>
            <person name="Shin B.S."/>
            <person name="Soldo B."/>
            <person name="Sorokin A."/>
            <person name="Tacconi E."/>
            <person name="Takagi T."/>
            <person name="Takahashi H."/>
            <person name="Takemaru K."/>
            <person name="Takeuchi M."/>
            <person name="Tamakoshi A."/>
            <person name="Tanaka T."/>
            <person name="Terpstra P."/>
            <person name="Tognoni A."/>
            <person name="Tosato V."/>
            <person name="Uchiyama S."/>
            <person name="Vandenbol M."/>
            <person name="Vannier F."/>
            <person name="Vassarotti A."/>
            <person name="Viari A."/>
            <person name="Wambutt R."/>
            <person name="Wedler E."/>
            <person name="Wedler H."/>
            <person name="Weitzenegger T."/>
            <person name="Winters P."/>
            <person name="Wipat A."/>
            <person name="Yamamoto H."/>
            <person name="Yamane K."/>
            <person name="Yasumoto K."/>
            <person name="Yata K."/>
            <person name="Yoshida K."/>
            <person name="Yoshikawa H.F."/>
            <person name="Zumstein E."/>
            <person name="Yoshikawa H."/>
            <person name="Danchin A."/>
        </authorList>
    </citation>
    <scope>NUCLEOTIDE SEQUENCE [LARGE SCALE GENOMIC DNA]</scope>
    <source>
        <strain evidence="2 3">168</strain>
    </source>
</reference>
<sequence length="44" mass="5046">MGGLLSEKAKQVDTKNKLEKFPSKLNDLTVNFKPKEPDSFKKCY</sequence>
<dbReference type="OrthoDB" id="9863139at2"/>
<reference evidence="2" key="8">
    <citation type="journal article" date="2023" name="Microb. Biotechnol.">
        <title>A model industrial workhorse: Bacillus subtilis strain 168 and its genome after a quarter of a century.</title>
        <authorList>
            <person name="Bremer E."/>
            <person name="Calteau A."/>
            <person name="Danchin A."/>
            <person name="Harwood C."/>
            <person name="Helmann J.D."/>
            <person name="Medigue C."/>
            <person name="Palsson B.O."/>
            <person name="Sekowska A."/>
            <person name="Vallenet D."/>
            <person name="Zuniga A."/>
            <person name="Zuniga C."/>
        </authorList>
    </citation>
    <scope>NUCLEOTIDE SEQUENCE</scope>
    <source>
        <strain evidence="2">168</strain>
    </source>
</reference>
<dbReference type="EMBL" id="AL009126">
    <property type="protein sequence ID" value="SOX90568.1"/>
    <property type="molecule type" value="Genomic_DNA"/>
</dbReference>
<dbReference type="RefSeq" id="WP_004398929.1">
    <property type="nucleotide sequence ID" value="NC_000964.3"/>
</dbReference>
<dbReference type="RefSeq" id="YP_009513971.1">
    <property type="nucleotide sequence ID" value="NC_000964.3"/>
</dbReference>
<organism evidence="2 3">
    <name type="scientific">Bacillus subtilis (strain 168)</name>
    <dbReference type="NCBI Taxonomy" id="224308"/>
    <lineage>
        <taxon>Bacteria</taxon>
        <taxon>Bacillati</taxon>
        <taxon>Bacillota</taxon>
        <taxon>Bacilli</taxon>
        <taxon>Bacillales</taxon>
        <taxon>Bacillaceae</taxon>
        <taxon>Bacillus</taxon>
    </lineage>
</organism>